<keyword evidence="2" id="KW-1185">Reference proteome</keyword>
<evidence type="ECO:0000313" key="1">
    <source>
        <dbReference type="EMBL" id="ERF67377.1"/>
    </source>
</evidence>
<proteinExistence type="predicted"/>
<accession>A0ACB4UPY6</accession>
<protein>
    <submittedName>
        <fullName evidence="1">Uncharacterized protein</fullName>
    </submittedName>
</protein>
<sequence length="78" mass="8664">MSRRGVLPRLCALPRLTTICITHTTPLDPPFLTCPIDNRSEPSYASTNKSSGNDTNSMASESGDDHHHEDDRHNPTYL</sequence>
<dbReference type="Proteomes" id="UP000053711">
    <property type="component" value="Unassembled WGS sequence"/>
</dbReference>
<reference evidence="1 2" key="1">
    <citation type="journal article" date="2013" name="BMC Genomics">
        <title>Comparative genomics reveals distinct host-interacting traits of three major human-associated propionibacteria.</title>
        <authorList>
            <person name="Mak T.N."/>
            <person name="Schmid M."/>
            <person name="Brzuszkiewicz E."/>
            <person name="Zeng G."/>
            <person name="Meyer R."/>
            <person name="Sfanos K.S."/>
            <person name="Brinkmann V."/>
            <person name="Meyer T.F."/>
            <person name="Bruggemann H."/>
        </authorList>
    </citation>
    <scope>NUCLEOTIDE SEQUENCE [LARGE SCALE GENOMIC DNA]</scope>
    <source>
        <strain evidence="1 2">TM11</strain>
    </source>
</reference>
<evidence type="ECO:0000313" key="2">
    <source>
        <dbReference type="Proteomes" id="UP000053711"/>
    </source>
</evidence>
<gene>
    <name evidence="1" type="ORF">H640_03221</name>
</gene>
<organism evidence="1 2">
    <name type="scientific">Cutibacterium granulosum TM11</name>
    <dbReference type="NCBI Taxonomy" id="1292373"/>
    <lineage>
        <taxon>Bacteria</taxon>
        <taxon>Bacillati</taxon>
        <taxon>Actinomycetota</taxon>
        <taxon>Actinomycetes</taxon>
        <taxon>Propionibacteriales</taxon>
        <taxon>Propionibacteriaceae</taxon>
        <taxon>Cutibacterium</taxon>
    </lineage>
</organism>
<comment type="caution">
    <text evidence="1">The sequence shown here is derived from an EMBL/GenBank/DDBJ whole genome shotgun (WGS) entry which is preliminary data.</text>
</comment>
<dbReference type="EMBL" id="AOST01000030">
    <property type="protein sequence ID" value="ERF67377.1"/>
    <property type="molecule type" value="Genomic_DNA"/>
</dbReference>
<name>A0ACB4UPY6_9ACTN</name>